<name>A0A6T8IN87_HEMAN</name>
<keyword evidence="4" id="KW-0449">Lipoprotein</keyword>
<accession>A0A6T8IN87</accession>
<dbReference type="EMBL" id="HBFK01009400">
    <property type="protein sequence ID" value="CAD8739168.1"/>
    <property type="molecule type" value="Transcribed_RNA"/>
</dbReference>
<dbReference type="PANTHER" id="PTHR12895:SF9">
    <property type="entry name" value="DYMECLIN"/>
    <property type="match status" value="1"/>
</dbReference>
<reference evidence="5" key="1">
    <citation type="submission" date="2021-01" db="EMBL/GenBank/DDBJ databases">
        <authorList>
            <person name="Corre E."/>
            <person name="Pelletier E."/>
            <person name="Niang G."/>
            <person name="Scheremetjew M."/>
            <person name="Finn R."/>
            <person name="Kale V."/>
            <person name="Holt S."/>
            <person name="Cochrane G."/>
            <person name="Meng A."/>
            <person name="Brown T."/>
            <person name="Cohen L."/>
        </authorList>
    </citation>
    <scope>NUCLEOTIDE SEQUENCE</scope>
    <source>
        <strain evidence="5">CCMP441</strain>
    </source>
</reference>
<proteinExistence type="inferred from homology"/>
<protein>
    <recommendedName>
        <fullName evidence="2">Dymeclin</fullName>
    </recommendedName>
</protein>
<organism evidence="5">
    <name type="scientific">Hemiselmis andersenii</name>
    <name type="common">Cryptophyte alga</name>
    <dbReference type="NCBI Taxonomy" id="464988"/>
    <lineage>
        <taxon>Eukaryota</taxon>
        <taxon>Cryptophyceae</taxon>
        <taxon>Cryptomonadales</taxon>
        <taxon>Hemiselmidaceae</taxon>
        <taxon>Hemiselmis</taxon>
    </lineage>
</organism>
<gene>
    <name evidence="5" type="ORF">HAND1043_LOCUS5660</name>
</gene>
<evidence type="ECO:0000313" key="5">
    <source>
        <dbReference type="EMBL" id="CAD8739168.1"/>
    </source>
</evidence>
<dbReference type="GO" id="GO:0007030">
    <property type="term" value="P:Golgi organization"/>
    <property type="evidence" value="ECO:0007669"/>
    <property type="project" value="TreeGrafter"/>
</dbReference>
<sequence length="155" mass="17390">MGDTGGVSEKARVYGELLKTCLEVINSILTYALPRNLNLIYALVHRKDAFVRGGACHPPLSGLMENVSTVIHFFSKRVDKGLNPNDPASPESVMQQIKDASLSWGAHLRMFPELRFSYQQDDRPEDFFVPYVWGIVLSHSGLAWNPQKSTLFAPR</sequence>
<dbReference type="AlphaFoldDB" id="A0A6T8IN87"/>
<dbReference type="PANTHER" id="PTHR12895">
    <property type="entry name" value="DYMECLIN"/>
    <property type="match status" value="1"/>
</dbReference>
<keyword evidence="3" id="KW-0519">Myristate</keyword>
<evidence type="ECO:0000256" key="2">
    <source>
        <dbReference type="ARBA" id="ARBA00015736"/>
    </source>
</evidence>
<evidence type="ECO:0000256" key="3">
    <source>
        <dbReference type="ARBA" id="ARBA00022707"/>
    </source>
</evidence>
<dbReference type="InterPro" id="IPR019142">
    <property type="entry name" value="Dymeclin"/>
</dbReference>
<evidence type="ECO:0000256" key="1">
    <source>
        <dbReference type="ARBA" id="ARBA00010603"/>
    </source>
</evidence>
<evidence type="ECO:0000256" key="4">
    <source>
        <dbReference type="ARBA" id="ARBA00023288"/>
    </source>
</evidence>
<dbReference type="GO" id="GO:0005794">
    <property type="term" value="C:Golgi apparatus"/>
    <property type="evidence" value="ECO:0007669"/>
    <property type="project" value="TreeGrafter"/>
</dbReference>
<comment type="similarity">
    <text evidence="1">Belongs to the dymeclin family.</text>
</comment>
<dbReference type="Pfam" id="PF09742">
    <property type="entry name" value="Dymeclin"/>
    <property type="match status" value="1"/>
</dbReference>